<dbReference type="GO" id="GO:0015562">
    <property type="term" value="F:efflux transmembrane transporter activity"/>
    <property type="evidence" value="ECO:0007669"/>
    <property type="project" value="InterPro"/>
</dbReference>
<dbReference type="InterPro" id="IPR051906">
    <property type="entry name" value="TolC-like"/>
</dbReference>
<proteinExistence type="inferred from homology"/>
<evidence type="ECO:0000256" key="5">
    <source>
        <dbReference type="ARBA" id="ARBA00022692"/>
    </source>
</evidence>
<evidence type="ECO:0000256" key="2">
    <source>
        <dbReference type="ARBA" id="ARBA00007613"/>
    </source>
</evidence>
<dbReference type="PANTHER" id="PTHR30026">
    <property type="entry name" value="OUTER MEMBRANE PROTEIN TOLC"/>
    <property type="match status" value="1"/>
</dbReference>
<dbReference type="Pfam" id="PF02321">
    <property type="entry name" value="OEP"/>
    <property type="match status" value="1"/>
</dbReference>
<feature type="chain" id="PRO_5016043997" description="Outer membrane efflux protein" evidence="8">
    <location>
        <begin position="23"/>
        <end position="490"/>
    </location>
</feature>
<protein>
    <recommendedName>
        <fullName evidence="11">Outer membrane efflux protein</fullName>
    </recommendedName>
</protein>
<evidence type="ECO:0000256" key="7">
    <source>
        <dbReference type="ARBA" id="ARBA00023237"/>
    </source>
</evidence>
<reference evidence="9 10" key="1">
    <citation type="submission" date="2017-08" db="EMBL/GenBank/DDBJ databases">
        <title>Infants hospitalized years apart are colonized by the same room-sourced microbial strains.</title>
        <authorList>
            <person name="Brooks B."/>
            <person name="Olm M.R."/>
            <person name="Firek B.A."/>
            <person name="Baker R."/>
            <person name="Thomas B.C."/>
            <person name="Morowitz M.J."/>
            <person name="Banfield J.F."/>
        </authorList>
    </citation>
    <scope>NUCLEOTIDE SEQUENCE [LARGE SCALE GENOMIC DNA]</scope>
    <source>
        <strain evidence="9">S2_003_000_R2_4</strain>
    </source>
</reference>
<comment type="similarity">
    <text evidence="2">Belongs to the outer membrane factor (OMF) (TC 1.B.17) family.</text>
</comment>
<keyword evidence="8" id="KW-0732">Signal</keyword>
<evidence type="ECO:0000313" key="10">
    <source>
        <dbReference type="Proteomes" id="UP000249393"/>
    </source>
</evidence>
<evidence type="ECO:0000256" key="3">
    <source>
        <dbReference type="ARBA" id="ARBA00022448"/>
    </source>
</evidence>
<dbReference type="GO" id="GO:0009279">
    <property type="term" value="C:cell outer membrane"/>
    <property type="evidence" value="ECO:0007669"/>
    <property type="project" value="UniProtKB-SubCell"/>
</dbReference>
<feature type="signal peptide" evidence="8">
    <location>
        <begin position="1"/>
        <end position="22"/>
    </location>
</feature>
<comment type="caution">
    <text evidence="9">The sequence shown here is derived from an EMBL/GenBank/DDBJ whole genome shotgun (WGS) entry which is preliminary data.</text>
</comment>
<dbReference type="AlphaFoldDB" id="A0A2W5VDT1"/>
<keyword evidence="3" id="KW-0813">Transport</keyword>
<evidence type="ECO:0000256" key="6">
    <source>
        <dbReference type="ARBA" id="ARBA00023136"/>
    </source>
</evidence>
<keyword evidence="4" id="KW-1134">Transmembrane beta strand</keyword>
<comment type="subcellular location">
    <subcellularLocation>
        <location evidence="1">Cell outer membrane</location>
    </subcellularLocation>
</comment>
<keyword evidence="7" id="KW-0998">Cell outer membrane</keyword>
<dbReference type="EMBL" id="QFQZ01000005">
    <property type="protein sequence ID" value="PZR36667.1"/>
    <property type="molecule type" value="Genomic_DNA"/>
</dbReference>
<organism evidence="9 10">
    <name type="scientific">Caulobacter segnis</name>
    <dbReference type="NCBI Taxonomy" id="88688"/>
    <lineage>
        <taxon>Bacteria</taxon>
        <taxon>Pseudomonadati</taxon>
        <taxon>Pseudomonadota</taxon>
        <taxon>Alphaproteobacteria</taxon>
        <taxon>Caulobacterales</taxon>
        <taxon>Caulobacteraceae</taxon>
        <taxon>Caulobacter</taxon>
    </lineage>
</organism>
<name>A0A2W5VDT1_9CAUL</name>
<dbReference type="GO" id="GO:1990281">
    <property type="term" value="C:efflux pump complex"/>
    <property type="evidence" value="ECO:0007669"/>
    <property type="project" value="TreeGrafter"/>
</dbReference>
<evidence type="ECO:0000313" key="9">
    <source>
        <dbReference type="EMBL" id="PZR36667.1"/>
    </source>
</evidence>
<evidence type="ECO:0000256" key="1">
    <source>
        <dbReference type="ARBA" id="ARBA00004442"/>
    </source>
</evidence>
<keyword evidence="6" id="KW-0472">Membrane</keyword>
<dbReference type="GO" id="GO:0015288">
    <property type="term" value="F:porin activity"/>
    <property type="evidence" value="ECO:0007669"/>
    <property type="project" value="TreeGrafter"/>
</dbReference>
<evidence type="ECO:0008006" key="11">
    <source>
        <dbReference type="Google" id="ProtNLM"/>
    </source>
</evidence>
<dbReference type="Gene3D" id="1.20.1600.10">
    <property type="entry name" value="Outer membrane efflux proteins (OEP)"/>
    <property type="match status" value="1"/>
</dbReference>
<accession>A0A2W5VDT1</accession>
<evidence type="ECO:0000256" key="4">
    <source>
        <dbReference type="ARBA" id="ARBA00022452"/>
    </source>
</evidence>
<dbReference type="Proteomes" id="UP000249393">
    <property type="component" value="Unassembled WGS sequence"/>
</dbReference>
<dbReference type="PANTHER" id="PTHR30026:SF5">
    <property type="entry name" value="ABC-TYPE EFFLUX SYSTEM SECRETIN COMPONENT"/>
    <property type="match status" value="1"/>
</dbReference>
<evidence type="ECO:0000256" key="8">
    <source>
        <dbReference type="SAM" id="SignalP"/>
    </source>
</evidence>
<dbReference type="SUPFAM" id="SSF56954">
    <property type="entry name" value="Outer membrane efflux proteins (OEP)"/>
    <property type="match status" value="1"/>
</dbReference>
<gene>
    <name evidence="9" type="ORF">DI526_02905</name>
</gene>
<sequence>MICQPASWLVAAMMLAPSLGLAQTTRPLSFEEARAQLERSSDQIAASQAGARASRAQADALTRLHLPVITLDAQAFEYQKSIDISLQPAKNAVGSAADGFIANLPGLLPNVPSDLTAAIQSGLASKVQDALALTPNTLDLQTRQSVLRPTASAIMPLYTGGLISGAQSAAKAEAAGAEAQAQATGDIALLRLIQAYFGQQMAARLLTVSQETEASFAHHLDNARKIEAQGVIPKSQRLQAEVAYDSARRQSLAAADAYQTANETLALLLREDGALTPTTPLFVSTAPLPPAQTFVEAGLENQPELKRLKALREAGQAGVKIAKSAMLPKAYAFASYNLNRDDAVIIDPDWIVGVGVHYTLFSNIDRGKTVTAARAKSEQASAAVGAAQNDLRVVIATAWRQVETARKQFLLLDTNIAAATENLRVQEIAFKEGEATASAVIDARTALSLAQTQKVTAAYAYDLALAQLLAASGQIQTYGDHIARADKDVR</sequence>
<keyword evidence="5" id="KW-0812">Transmembrane</keyword>
<dbReference type="InterPro" id="IPR003423">
    <property type="entry name" value="OMP_efflux"/>
</dbReference>